<gene>
    <name evidence="2" type="ORF">Tci_862294</name>
</gene>
<dbReference type="EMBL" id="BKCJ011125625">
    <property type="protein sequence ID" value="GFC90324.1"/>
    <property type="molecule type" value="Genomic_DNA"/>
</dbReference>
<comment type="caution">
    <text evidence="2">The sequence shown here is derived from an EMBL/GenBank/DDBJ whole genome shotgun (WGS) entry which is preliminary data.</text>
</comment>
<evidence type="ECO:0000313" key="2">
    <source>
        <dbReference type="EMBL" id="GFC90324.1"/>
    </source>
</evidence>
<feature type="region of interest" description="Disordered" evidence="1">
    <location>
        <begin position="62"/>
        <end position="133"/>
    </location>
</feature>
<proteinExistence type="predicted"/>
<feature type="non-terminal residue" evidence="2">
    <location>
        <position position="133"/>
    </location>
</feature>
<feature type="compositionally biased region" description="Acidic residues" evidence="1">
    <location>
        <begin position="81"/>
        <end position="116"/>
    </location>
</feature>
<organism evidence="2">
    <name type="scientific">Tanacetum cinerariifolium</name>
    <name type="common">Dalmatian daisy</name>
    <name type="synonym">Chrysanthemum cinerariifolium</name>
    <dbReference type="NCBI Taxonomy" id="118510"/>
    <lineage>
        <taxon>Eukaryota</taxon>
        <taxon>Viridiplantae</taxon>
        <taxon>Streptophyta</taxon>
        <taxon>Embryophyta</taxon>
        <taxon>Tracheophyta</taxon>
        <taxon>Spermatophyta</taxon>
        <taxon>Magnoliopsida</taxon>
        <taxon>eudicotyledons</taxon>
        <taxon>Gunneridae</taxon>
        <taxon>Pentapetalae</taxon>
        <taxon>asterids</taxon>
        <taxon>campanulids</taxon>
        <taxon>Asterales</taxon>
        <taxon>Asteraceae</taxon>
        <taxon>Asteroideae</taxon>
        <taxon>Anthemideae</taxon>
        <taxon>Anthemidinae</taxon>
        <taxon>Tanacetum</taxon>
    </lineage>
</organism>
<reference evidence="2" key="1">
    <citation type="journal article" date="2019" name="Sci. Rep.">
        <title>Draft genome of Tanacetum cinerariifolium, the natural source of mosquito coil.</title>
        <authorList>
            <person name="Yamashiro T."/>
            <person name="Shiraishi A."/>
            <person name="Satake H."/>
            <person name="Nakayama K."/>
        </authorList>
    </citation>
    <scope>NUCLEOTIDE SEQUENCE</scope>
</reference>
<protein>
    <submittedName>
        <fullName evidence="2">Uncharacterized protein</fullName>
    </submittedName>
</protein>
<feature type="compositionally biased region" description="Pro residues" evidence="1">
    <location>
        <begin position="68"/>
        <end position="80"/>
    </location>
</feature>
<accession>A0A699RZF0</accession>
<dbReference type="AlphaFoldDB" id="A0A699RZF0"/>
<sequence length="133" mass="14538">MSSDEASSAVTYTSIFSDYEEPSDAGSPGVFVYGYDGLPMLLVDLYVEVTLQALPFLDCVSLPKEPEQAPPLPEYIPGPEYPEDGGDDDDDSSRDDVDDKDEEEASKEDEDEEEEEHLAPADSTVVSPDVDHD</sequence>
<name>A0A699RZF0_TANCI</name>
<evidence type="ECO:0000256" key="1">
    <source>
        <dbReference type="SAM" id="MobiDB-lite"/>
    </source>
</evidence>